<keyword evidence="7" id="KW-0539">Nucleus</keyword>
<feature type="compositionally biased region" description="Low complexity" evidence="8">
    <location>
        <begin position="588"/>
        <end position="597"/>
    </location>
</feature>
<feature type="compositionally biased region" description="Low complexity" evidence="8">
    <location>
        <begin position="329"/>
        <end position="348"/>
    </location>
</feature>
<feature type="region of interest" description="Disordered" evidence="8">
    <location>
        <begin position="401"/>
        <end position="422"/>
    </location>
</feature>
<feature type="compositionally biased region" description="Basic and acidic residues" evidence="8">
    <location>
        <begin position="22"/>
        <end position="35"/>
    </location>
</feature>
<feature type="region of interest" description="Disordered" evidence="8">
    <location>
        <begin position="2238"/>
        <end position="2295"/>
    </location>
</feature>
<reference evidence="10" key="2">
    <citation type="journal article" date="2023" name="Science">
        <title>Genomic signatures of disease resistance in endangered staghorn corals.</title>
        <authorList>
            <person name="Vollmer S.V."/>
            <person name="Selwyn J.D."/>
            <person name="Despard B.A."/>
            <person name="Roesel C.L."/>
        </authorList>
    </citation>
    <scope>NUCLEOTIDE SEQUENCE</scope>
    <source>
        <strain evidence="10">K2</strain>
    </source>
</reference>
<evidence type="ECO:0000259" key="9">
    <source>
        <dbReference type="SMART" id="SM01281"/>
    </source>
</evidence>
<dbReference type="InterPro" id="IPR021990">
    <property type="entry name" value="Mediator_Med12_LCEWAV"/>
</dbReference>
<feature type="compositionally biased region" description="Polar residues" evidence="8">
    <location>
        <begin position="2134"/>
        <end position="2159"/>
    </location>
</feature>
<feature type="region of interest" description="Disordered" evidence="8">
    <location>
        <begin position="1825"/>
        <end position="1936"/>
    </location>
</feature>
<feature type="compositionally biased region" description="Polar residues" evidence="8">
    <location>
        <begin position="2254"/>
        <end position="2276"/>
    </location>
</feature>
<organism evidence="10 11">
    <name type="scientific">Acropora cervicornis</name>
    <name type="common">Staghorn coral</name>
    <dbReference type="NCBI Taxonomy" id="6130"/>
    <lineage>
        <taxon>Eukaryota</taxon>
        <taxon>Metazoa</taxon>
        <taxon>Cnidaria</taxon>
        <taxon>Anthozoa</taxon>
        <taxon>Hexacorallia</taxon>
        <taxon>Scleractinia</taxon>
        <taxon>Astrocoeniina</taxon>
        <taxon>Acroporidae</taxon>
        <taxon>Acropora</taxon>
    </lineage>
</organism>
<feature type="compositionally biased region" description="Polar residues" evidence="8">
    <location>
        <begin position="436"/>
        <end position="447"/>
    </location>
</feature>
<reference evidence="10" key="1">
    <citation type="journal article" date="2023" name="G3 (Bethesda)">
        <title>Whole genome assembly and annotation of the endangered Caribbean coral Acropora cervicornis.</title>
        <authorList>
            <person name="Selwyn J.D."/>
            <person name="Vollmer S.V."/>
        </authorList>
    </citation>
    <scope>NUCLEOTIDE SEQUENCE</scope>
    <source>
        <strain evidence="10">K2</strain>
    </source>
</reference>
<feature type="compositionally biased region" description="Basic residues" evidence="8">
    <location>
        <begin position="1"/>
        <end position="11"/>
    </location>
</feature>
<feature type="region of interest" description="Disordered" evidence="8">
    <location>
        <begin position="1975"/>
        <end position="2025"/>
    </location>
</feature>
<dbReference type="GO" id="GO:0003713">
    <property type="term" value="F:transcription coactivator activity"/>
    <property type="evidence" value="ECO:0007669"/>
    <property type="project" value="TreeGrafter"/>
</dbReference>
<evidence type="ECO:0000256" key="6">
    <source>
        <dbReference type="ARBA" id="ARBA00023163"/>
    </source>
</evidence>
<proteinExistence type="inferred from homology"/>
<dbReference type="Proteomes" id="UP001249851">
    <property type="component" value="Unassembled WGS sequence"/>
</dbReference>
<comment type="caution">
    <text evidence="10">The sequence shown here is derived from an EMBL/GenBank/DDBJ whole genome shotgun (WGS) entry which is preliminary data.</text>
</comment>
<feature type="domain" description="Mediator complex subunit Med12" evidence="9">
    <location>
        <begin position="100"/>
        <end position="162"/>
    </location>
</feature>
<feature type="compositionally biased region" description="Low complexity" evidence="8">
    <location>
        <begin position="2160"/>
        <end position="2178"/>
    </location>
</feature>
<feature type="region of interest" description="Disordered" evidence="8">
    <location>
        <begin position="2129"/>
        <end position="2178"/>
    </location>
</feature>
<feature type="compositionally biased region" description="Low complexity" evidence="8">
    <location>
        <begin position="1855"/>
        <end position="1870"/>
    </location>
</feature>
<keyword evidence="11" id="KW-1185">Reference proteome</keyword>
<feature type="region of interest" description="Disordered" evidence="8">
    <location>
        <begin position="428"/>
        <end position="447"/>
    </location>
</feature>
<comment type="subcellular location">
    <subcellularLocation>
        <location evidence="1">Nucleus</location>
    </subcellularLocation>
</comment>
<evidence type="ECO:0000313" key="11">
    <source>
        <dbReference type="Proteomes" id="UP001249851"/>
    </source>
</evidence>
<evidence type="ECO:0000313" key="10">
    <source>
        <dbReference type="EMBL" id="KAK2566506.1"/>
    </source>
</evidence>
<keyword evidence="4" id="KW-0805">Transcription regulation</keyword>
<feature type="compositionally biased region" description="Polar residues" evidence="8">
    <location>
        <begin position="2283"/>
        <end position="2295"/>
    </location>
</feature>
<feature type="compositionally biased region" description="Acidic residues" evidence="8">
    <location>
        <begin position="1836"/>
        <end position="1847"/>
    </location>
</feature>
<keyword evidence="5" id="KW-0010">Activator</keyword>
<evidence type="ECO:0000256" key="5">
    <source>
        <dbReference type="ARBA" id="ARBA00023159"/>
    </source>
</evidence>
<evidence type="ECO:0000256" key="1">
    <source>
        <dbReference type="ARBA" id="ARBA00004123"/>
    </source>
</evidence>
<feature type="region of interest" description="Disordered" evidence="8">
    <location>
        <begin position="1"/>
        <end position="35"/>
    </location>
</feature>
<evidence type="ECO:0000256" key="8">
    <source>
        <dbReference type="SAM" id="MobiDB-lite"/>
    </source>
</evidence>
<dbReference type="PANTHER" id="PTHR46007">
    <property type="entry name" value="MEDIATOR OF RNA POLYMERASE II TRANSCRIPTION SUBUNIT 12"/>
    <property type="match status" value="1"/>
</dbReference>
<keyword evidence="3" id="KW-0678">Repressor</keyword>
<dbReference type="PANTHER" id="PTHR46007:SF11">
    <property type="entry name" value="MEDIATOR OF RNA POLYMERASE II TRANSCRIPTION SUBUNIT 12"/>
    <property type="match status" value="1"/>
</dbReference>
<evidence type="ECO:0000256" key="7">
    <source>
        <dbReference type="ARBA" id="ARBA00023242"/>
    </source>
</evidence>
<evidence type="ECO:0000256" key="2">
    <source>
        <dbReference type="ARBA" id="ARBA00010289"/>
    </source>
</evidence>
<evidence type="ECO:0000256" key="4">
    <source>
        <dbReference type="ARBA" id="ARBA00023015"/>
    </source>
</evidence>
<dbReference type="GO" id="GO:0045944">
    <property type="term" value="P:positive regulation of transcription by RNA polymerase II"/>
    <property type="evidence" value="ECO:0007669"/>
    <property type="project" value="TreeGrafter"/>
</dbReference>
<protein>
    <submittedName>
        <fullName evidence="10">Mediator of RNA polymerase II transcription subunit 12</fullName>
    </submittedName>
</protein>
<evidence type="ECO:0000256" key="3">
    <source>
        <dbReference type="ARBA" id="ARBA00022491"/>
    </source>
</evidence>
<feature type="compositionally biased region" description="Low complexity" evidence="8">
    <location>
        <begin position="401"/>
        <end position="421"/>
    </location>
</feature>
<comment type="similarity">
    <text evidence="2">Belongs to the Mediator complex subunit 12 family.</text>
</comment>
<sequence>MAAPRPLKRPRLGQPDVYPQDSKQREDELTEENVKKGFSYQPLPFNSNSLEYSSAKDIMSNVPLSKFAQSFSSILVEKQKQNTFASQDGNKRKPQPAKDNFQPVHATARSRGFISTWFQDLAGNKSLTVLGKRVPIFNKKEEIFSSLCDHSIPMLRATWFIKISSAYTTGINEAKGKKRAMADPAQDWTHAITKYLRDQLNKIADFYQSHFGSITSTQHQQRMTPEMEQALKQWNYTVRLSQWLYEESLLDRQEFLQWLLDLLDKRKDADDLLLKFLIPLLLRYVDHLVLSQTLARNLAQVCSKKLSTLYSAAEQMQSENQGSHSAIKSGSTSVPSPVSSVTSDSSSSLTAVNPSQLPVLSQYKTCPQHHALVLALSSVLQTITICCPGALIWNSNPSALGSTSTGNANNASGANTDTAASKSAVLGSPLDRLPTAPSSMPLPSTGNAQGSLNSELLSVLLASEEEIKTRSKAVESHWSPDKYQDKSSVLAVKRVLNTLEILDRYNFNRADSNSSIDSLYSKIFADSTKAGGQASPTDEAIALLLFEWAVSKYRVGKFRALAVAKILQRRQTELLEERESPGFQGDESSSTNVVSGGTSSVQPFQKVSLNFLDNYAPVADGSYQHKAHPSFAQLTLLFGELIRNDVFSHNSYMCSLIARGDLQPTPPVSIPSPPRPVATSIEHPPEVEPLGIEECVQEGDAQGGIDIHSVAGHVDNSVRKESTSDSEQKITQQMLDQELQVHQERLLQLLDQGDNDMFVEPEVPMLTADLPAMAIGSKMDTSLINTTSLSTNDQRDQSKIDSSCNLPKKSQHAQYVLHFPIPTENFTAHENNQRLILLFGVGKARSNAMATTKEVTKALCAMLTEFGKSDETSFGVDGSQNAENLVLKKERDEKRAALYNKFSSLNCFDQYSTVAKCVNVLRDQKAKQPKMFGLVSPNPTLNQLEFLYDLFELSGDVHGLLDFVANVLMPSEEDISTTQVALVKTVVGTLPTKSVIVVAMLRKYHACLMLLPEHTTRIFRGLLAAVENIAYPGVCSSAERCILALLFDLYSSCAHLRVKYADIFSTAYTKIKQAVCSSPTPSTCTEPYDPKFMAEYFQNPRSTLKGDFCVLRTKRLDGIWEHLLIHDKPADVYSFVCNAMMNVCNCHNSERLYDIGVLCAEVTAHHGRLSSEWLGVLRALCLSSYSISGFVDLLLEVDVGDLSIHELVATFTALLIARSCFSLEDVIYHVALPSLVAGADNQDAEPGARLTCHLLLRLLDESTDFMSHDHSSALKFPFRMSPDHHLLSAAHESIPFGPLLAVFKAMLKLSEAGRTGDGSAASAGDSSRDDTFRSLFSNRLDDFMDSTSGTGDIFTPPLASSRSAMETSSTSAFAGFALQVICRQEWVREKCLEDPQMLCSSELLLDPAISSTQARKLLHLICYPAGVPSSIGGLIASSDVETVQEAASRILQNLDQWSLRKSWLELQLMIKQASKEETGPLLDAIATSAMSVFVQRHDTTPLATAHINQKSVVIKGPEWLVAPLISKLSNSVQGRLLKAAGEVLDTKQWWKEHSAKSPVPTLVHTQPFLSLVLACLKGQEDQREALLSSIHRQLIQLLAAPAEERCPVDPKSKEVLQEALHLRISLLGAMFDTIQRSSQLSSDWATLLFQLVSSGTVTADSLPTKKELLTNVLDMVSVLISVVSNAEGTHGQSAEESRKAAFALFKKLKREFAGKNPGDIMQQCKQLLPLPSLSHSVFTVSPVSETPWSSGQAADKLPSGGGASCQGLQITGKQRISAWDLMEGSKNPSPLSWAWFGAVRIERKPLRYEQDFRRLLHHTHPRRRPLSYFLNPAPDKEDEQDEDDERTEADVAAVDRSSQPSTPQTPSDSRGMTPSVAPQCMPAVNMAPGHGMPGNLSSNQVVLPDDKQTKPKPVKRTKRLSKPPGQQGLTKKMQQHLLQQQQQQYLAQQSGMLFSQQQPQQVFYQQQQQQQQQHQQRVLSGQAGMPPQQQQGTLLKQQLQMGQTQLPQQQPQPQAPQQQQASQQLRHLPQTNQLQAVQGAAQMLPNQQYSFTQSQRPQNLAMAGTQVAARPNLVSTPSTPTTMTLPSSLAGVVTQQQQFSTSGYQGLAAPQNLSRAIQAQQQQAQQQQQQQQQFSLTGQRAIQPQPQSTMQHAQMNPVSQMQQTFQSQYQQAGINRQQQQQQHRRLLVAKIQQQQQQQQQPGRQVTAELVRQLQRQFSGGQDLSAIPPQFTQNPEITLQRQHSAPSDIGLSRQVPPTQDITQFTRQLSTPAPQDLSQQAQQQHYTGNPQYQGSQF</sequence>
<dbReference type="EMBL" id="JARQWQ010000016">
    <property type="protein sequence ID" value="KAK2566506.1"/>
    <property type="molecule type" value="Genomic_DNA"/>
</dbReference>
<name>A0AAD9V9R9_ACRCE</name>
<feature type="compositionally biased region" description="Basic residues" evidence="8">
    <location>
        <begin position="1910"/>
        <end position="1921"/>
    </location>
</feature>
<dbReference type="GO" id="GO:0016592">
    <property type="term" value="C:mediator complex"/>
    <property type="evidence" value="ECO:0007669"/>
    <property type="project" value="InterPro"/>
</dbReference>
<feature type="region of interest" description="Disordered" evidence="8">
    <location>
        <begin position="576"/>
        <end position="597"/>
    </location>
</feature>
<dbReference type="Pfam" id="PF12145">
    <property type="entry name" value="Med12-LCEWAV"/>
    <property type="match status" value="1"/>
</dbReference>
<dbReference type="InterPro" id="IPR019035">
    <property type="entry name" value="Mediator_Med12"/>
</dbReference>
<keyword evidence="6" id="KW-0804">Transcription</keyword>
<gene>
    <name evidence="10" type="ORF">P5673_009119</name>
</gene>
<feature type="region of interest" description="Disordered" evidence="8">
    <location>
        <begin position="320"/>
        <end position="351"/>
    </location>
</feature>
<accession>A0AAD9V9R9</accession>
<dbReference type="Pfam" id="PF09497">
    <property type="entry name" value="Med12"/>
    <property type="match status" value="1"/>
</dbReference>
<dbReference type="InterPro" id="IPR051647">
    <property type="entry name" value="Mediator_comp_sub12"/>
</dbReference>
<dbReference type="SMART" id="SM01281">
    <property type="entry name" value="Med12"/>
    <property type="match status" value="1"/>
</dbReference>